<dbReference type="PROSITE" id="PS50850">
    <property type="entry name" value="MFS"/>
    <property type="match status" value="1"/>
</dbReference>
<keyword evidence="3 4" id="KW-0472">Membrane</keyword>
<dbReference type="SUPFAM" id="SSF103473">
    <property type="entry name" value="MFS general substrate transporter"/>
    <property type="match status" value="1"/>
</dbReference>
<proteinExistence type="predicted"/>
<keyword evidence="1 4" id="KW-0812">Transmembrane</keyword>
<feature type="domain" description="Major facilitator superfamily (MFS) profile" evidence="5">
    <location>
        <begin position="200"/>
        <end position="382"/>
    </location>
</feature>
<protein>
    <submittedName>
        <fullName evidence="6">MFS transporter</fullName>
    </submittedName>
</protein>
<sequence>MRVLVGGIMGMMLAMGISRFAFTPILPLMQRDLGMSHSLAGALASLNFVGYLAGALVCAIWPRLLRSTAVNLAALISSIGTTFLMAYTTSPAFWGALRLWAGLASAILFVVIAVEVTETLLRSQHGRWSSALYGGVGLGIALSGLTVPLFDQLGGWRGAWLGMGALSLALAGAGVTIAGKRAASVDTPDALPSQGAGFTVLARLIFVYFLEGLGYIVSATFLVAIIAKTPGLATFAPWSWVAVGLAAAPSTIVWQRVAGRIGVRPALTLAYLLQAGGILLSVGASEAWRACLAAVIFGGTFLGIVALVMAEGGRRAGPQGRRATALLTAAFGTGQVIGPSIAGFLADRQGGFAVPLYLAAWAIICAGVLVATDRRFKNPAPK</sequence>
<dbReference type="InterPro" id="IPR020846">
    <property type="entry name" value="MFS_dom"/>
</dbReference>
<evidence type="ECO:0000313" key="6">
    <source>
        <dbReference type="EMBL" id="GFO61360.1"/>
    </source>
</evidence>
<dbReference type="Gene3D" id="1.20.1250.20">
    <property type="entry name" value="MFS general substrate transporter like domains"/>
    <property type="match status" value="2"/>
</dbReference>
<feature type="transmembrane region" description="Helical" evidence="4">
    <location>
        <begin position="200"/>
        <end position="226"/>
    </location>
</feature>
<evidence type="ECO:0000259" key="5">
    <source>
        <dbReference type="PROSITE" id="PS50850"/>
    </source>
</evidence>
<feature type="transmembrane region" description="Helical" evidence="4">
    <location>
        <begin position="7"/>
        <end position="27"/>
    </location>
</feature>
<keyword evidence="2 4" id="KW-1133">Transmembrane helix</keyword>
<feature type="transmembrane region" description="Helical" evidence="4">
    <location>
        <begin position="99"/>
        <end position="116"/>
    </location>
</feature>
<feature type="transmembrane region" description="Helical" evidence="4">
    <location>
        <begin position="128"/>
        <end position="147"/>
    </location>
</feature>
<dbReference type="Proteomes" id="UP000556026">
    <property type="component" value="Unassembled WGS sequence"/>
</dbReference>
<feature type="transmembrane region" description="Helical" evidence="4">
    <location>
        <begin position="159"/>
        <end position="179"/>
    </location>
</feature>
<comment type="caution">
    <text evidence="6">The sequence shown here is derived from an EMBL/GenBank/DDBJ whole genome shotgun (WGS) entry which is preliminary data.</text>
</comment>
<feature type="transmembrane region" description="Helical" evidence="4">
    <location>
        <begin position="232"/>
        <end position="254"/>
    </location>
</feature>
<feature type="transmembrane region" description="Helical" evidence="4">
    <location>
        <begin position="266"/>
        <end position="284"/>
    </location>
</feature>
<evidence type="ECO:0000256" key="4">
    <source>
        <dbReference type="SAM" id="Phobius"/>
    </source>
</evidence>
<feature type="transmembrane region" description="Helical" evidence="4">
    <location>
        <begin position="68"/>
        <end position="87"/>
    </location>
</feature>
<dbReference type="EMBL" id="BLXX01000013">
    <property type="protein sequence ID" value="GFO61360.1"/>
    <property type="molecule type" value="Genomic_DNA"/>
</dbReference>
<organism evidence="6 7">
    <name type="scientific">Geomonas silvestris</name>
    <dbReference type="NCBI Taxonomy" id="2740184"/>
    <lineage>
        <taxon>Bacteria</taxon>
        <taxon>Pseudomonadati</taxon>
        <taxon>Thermodesulfobacteriota</taxon>
        <taxon>Desulfuromonadia</taxon>
        <taxon>Geobacterales</taxon>
        <taxon>Geobacteraceae</taxon>
        <taxon>Geomonas</taxon>
    </lineage>
</organism>
<evidence type="ECO:0000256" key="2">
    <source>
        <dbReference type="ARBA" id="ARBA00022989"/>
    </source>
</evidence>
<accession>A0A6V8MMX9</accession>
<dbReference type="Pfam" id="PF06779">
    <property type="entry name" value="MFS_4"/>
    <property type="match status" value="1"/>
</dbReference>
<evidence type="ECO:0000313" key="7">
    <source>
        <dbReference type="Proteomes" id="UP000556026"/>
    </source>
</evidence>
<reference evidence="7" key="1">
    <citation type="submission" date="2020-06" db="EMBL/GenBank/DDBJ databases">
        <title>Draft genomic sequence of Geomonas sp. Red330.</title>
        <authorList>
            <person name="Itoh H."/>
            <person name="Zhenxing X."/>
            <person name="Ushijima N."/>
            <person name="Masuda Y."/>
            <person name="Shiratori Y."/>
            <person name="Senoo K."/>
        </authorList>
    </citation>
    <scope>NUCLEOTIDE SEQUENCE [LARGE SCALE GENOMIC DNA]</scope>
    <source>
        <strain evidence="7">Red330</strain>
    </source>
</reference>
<feature type="transmembrane region" description="Helical" evidence="4">
    <location>
        <begin position="352"/>
        <end position="372"/>
    </location>
</feature>
<dbReference type="GO" id="GO:0022857">
    <property type="term" value="F:transmembrane transporter activity"/>
    <property type="evidence" value="ECO:0007669"/>
    <property type="project" value="InterPro"/>
</dbReference>
<gene>
    <name evidence="6" type="ORF">GMST_36850</name>
</gene>
<feature type="transmembrane region" description="Helical" evidence="4">
    <location>
        <begin position="290"/>
        <end position="311"/>
    </location>
</feature>
<evidence type="ECO:0000256" key="3">
    <source>
        <dbReference type="ARBA" id="ARBA00023136"/>
    </source>
</evidence>
<keyword evidence="7" id="KW-1185">Reference proteome</keyword>
<dbReference type="InterPro" id="IPR036259">
    <property type="entry name" value="MFS_trans_sf"/>
</dbReference>
<evidence type="ECO:0000256" key="1">
    <source>
        <dbReference type="ARBA" id="ARBA00022692"/>
    </source>
</evidence>
<feature type="transmembrane region" description="Helical" evidence="4">
    <location>
        <begin position="323"/>
        <end position="346"/>
    </location>
</feature>
<dbReference type="AlphaFoldDB" id="A0A6V8MMX9"/>
<dbReference type="GO" id="GO:0005886">
    <property type="term" value="C:plasma membrane"/>
    <property type="evidence" value="ECO:0007669"/>
    <property type="project" value="TreeGrafter"/>
</dbReference>
<dbReference type="PANTHER" id="PTHR23537">
    <property type="match status" value="1"/>
</dbReference>
<feature type="transmembrane region" description="Helical" evidence="4">
    <location>
        <begin position="39"/>
        <end position="61"/>
    </location>
</feature>
<name>A0A6V8MMX9_9BACT</name>
<dbReference type="InterPro" id="IPR010645">
    <property type="entry name" value="MFS_4"/>
</dbReference>
<dbReference type="PANTHER" id="PTHR23537:SF1">
    <property type="entry name" value="SUGAR TRANSPORTER"/>
    <property type="match status" value="1"/>
</dbReference>